<evidence type="ECO:0000313" key="3">
    <source>
        <dbReference type="EMBL" id="MBS2096983.1"/>
    </source>
</evidence>
<evidence type="ECO:0000313" key="4">
    <source>
        <dbReference type="Proteomes" id="UP000708576"/>
    </source>
</evidence>
<keyword evidence="2" id="KW-0812">Transmembrane</keyword>
<evidence type="ECO:0000256" key="1">
    <source>
        <dbReference type="SAM" id="Coils"/>
    </source>
</evidence>
<proteinExistence type="predicted"/>
<keyword evidence="2" id="KW-1133">Transmembrane helix</keyword>
<gene>
    <name evidence="3" type="ORF">KEM10_01760</name>
</gene>
<keyword evidence="4" id="KW-1185">Reference proteome</keyword>
<accession>A0ABS5JQA1</accession>
<keyword evidence="2" id="KW-0472">Membrane</keyword>
<organism evidence="3 4">
    <name type="scientific">Carboxylicivirga linearis</name>
    <dbReference type="NCBI Taxonomy" id="1628157"/>
    <lineage>
        <taxon>Bacteria</taxon>
        <taxon>Pseudomonadati</taxon>
        <taxon>Bacteroidota</taxon>
        <taxon>Bacteroidia</taxon>
        <taxon>Marinilabiliales</taxon>
        <taxon>Marinilabiliaceae</taxon>
        <taxon>Carboxylicivirga</taxon>
    </lineage>
</organism>
<protein>
    <submittedName>
        <fullName evidence="3">EI24 domain-containing protein</fullName>
    </submittedName>
</protein>
<dbReference type="EMBL" id="JAGUCO010000001">
    <property type="protein sequence ID" value="MBS2096983.1"/>
    <property type="molecule type" value="Genomic_DNA"/>
</dbReference>
<reference evidence="3 4" key="1">
    <citation type="journal article" date="2015" name="Int. J. Syst. Evol. Microbiol.">
        <title>Carboxylicivirga linearis sp. nov., isolated from a sea cucumber culture pond.</title>
        <authorList>
            <person name="Wang F.Q."/>
            <person name="Zhou Y.X."/>
            <person name="Lin X.Z."/>
            <person name="Chen G.J."/>
            <person name="Du Z.J."/>
        </authorList>
    </citation>
    <scope>NUCLEOTIDE SEQUENCE [LARGE SCALE GENOMIC DNA]</scope>
    <source>
        <strain evidence="3 4">FB218</strain>
    </source>
</reference>
<evidence type="ECO:0000256" key="2">
    <source>
        <dbReference type="SAM" id="Phobius"/>
    </source>
</evidence>
<dbReference type="Proteomes" id="UP000708576">
    <property type="component" value="Unassembled WGS sequence"/>
</dbReference>
<comment type="caution">
    <text evidence="3">The sequence shown here is derived from an EMBL/GenBank/DDBJ whole genome shotgun (WGS) entry which is preliminary data.</text>
</comment>
<sequence>METLDYPKSSNTLSIAGLALSVMAFVIALIPCFGMIAFVPALLGLVFALIGLAQNEKHRTPKSIAIVGIVMSTTTLLIAGAWTGIISSLSSHADERIEKHVEHIIEDIKEDIKDANIHIQIEEHSLSEEEIDQIREEAEKAGEVAQEIVTKLLKGIKSIDIKSNNKSITIKVPREELSSEEIEELEHELEKLEEDMQQIVDDFSITLELKKNEEK</sequence>
<feature type="transmembrane region" description="Helical" evidence="2">
    <location>
        <begin position="64"/>
        <end position="85"/>
    </location>
</feature>
<keyword evidence="1" id="KW-0175">Coiled coil</keyword>
<name>A0ABS5JQA1_9BACT</name>
<feature type="transmembrane region" description="Helical" evidence="2">
    <location>
        <begin position="20"/>
        <end position="52"/>
    </location>
</feature>
<feature type="coiled-coil region" evidence="1">
    <location>
        <begin position="175"/>
        <end position="202"/>
    </location>
</feature>
<dbReference type="RefSeq" id="WP_212212679.1">
    <property type="nucleotide sequence ID" value="NZ_JAGUCO010000001.1"/>
</dbReference>